<dbReference type="Pfam" id="PF17132">
    <property type="entry name" value="Glyco_hydro_106"/>
    <property type="match status" value="1"/>
</dbReference>
<evidence type="ECO:0000313" key="2">
    <source>
        <dbReference type="Proteomes" id="UP001220962"/>
    </source>
</evidence>
<dbReference type="Gene3D" id="2.60.120.260">
    <property type="entry name" value="Galactose-binding domain-like"/>
    <property type="match status" value="1"/>
</dbReference>
<dbReference type="InterPro" id="IPR008979">
    <property type="entry name" value="Galactose-bd-like_sf"/>
</dbReference>
<evidence type="ECO:0000313" key="1">
    <source>
        <dbReference type="EMBL" id="WDH81852.1"/>
    </source>
</evidence>
<gene>
    <name evidence="1" type="ORF">PUW23_20505</name>
</gene>
<accession>A0AAX3MX02</accession>
<dbReference type="Proteomes" id="UP001220962">
    <property type="component" value="Chromosome"/>
</dbReference>
<dbReference type="GO" id="GO:0016787">
    <property type="term" value="F:hydrolase activity"/>
    <property type="evidence" value="ECO:0007669"/>
    <property type="project" value="UniProtKB-KW"/>
</dbReference>
<dbReference type="PANTHER" id="PTHR36848">
    <property type="entry name" value="DNA-BINDING PROTEIN (PUTATIVE SECRETED PROTEIN)-RELATED"/>
    <property type="match status" value="1"/>
</dbReference>
<dbReference type="InterPro" id="IPR053161">
    <property type="entry name" value="Ulvan_degrading_GH"/>
</dbReference>
<dbReference type="PANTHER" id="PTHR36848:SF2">
    <property type="entry name" value="SECRETED PROTEIN"/>
    <property type="match status" value="1"/>
</dbReference>
<keyword evidence="1" id="KW-0378">Hydrolase</keyword>
<dbReference type="EMBL" id="CP118101">
    <property type="protein sequence ID" value="WDH81852.1"/>
    <property type="molecule type" value="Genomic_DNA"/>
</dbReference>
<reference evidence="1" key="1">
    <citation type="submission" date="2023-02" db="EMBL/GenBank/DDBJ databases">
        <title>Pathogen: clinical or host-associated sample.</title>
        <authorList>
            <person name="Hergert J."/>
            <person name="Casey R."/>
            <person name="Wagner J."/>
            <person name="Young E.L."/>
            <person name="Oakeson K.F."/>
        </authorList>
    </citation>
    <scope>NUCLEOTIDE SEQUENCE</scope>
    <source>
        <strain evidence="1">2022CK-00830</strain>
    </source>
</reference>
<dbReference type="AlphaFoldDB" id="A0AAX3MX02"/>
<dbReference type="RefSeq" id="WP_205055157.1">
    <property type="nucleotide sequence ID" value="NZ_CP118101.1"/>
</dbReference>
<sequence length="1097" mass="125536">MLVSQTFQNPGNEFRVQPFWFWNGEMDDEQIAFQIAEMAKQGVGGFFICARQGLTIPYLSQAWFDKVRCALSEAKKYGLHVWLYDEYPYPSGMAGGEVTLEMPEAKQRTLEHYTRQVSSGETVSWTLPWAVILYAKAIRLDECGRRVWEETIDLRKSIGNVQLEQVYQETGLTSYNRKRFFTYETAFQLEWDPPAGDWELIIFMEKEMTDFKYYGNFVDPMNEKAMKRFIELTHERYEAELGEEFGGVIKGIFTDEIAPLGRIPWSSQLPAFFKSQNGYDLLEHLPALICRDARDAARIRYDYFQSVHLLLRQSVHKQAHDFCERTGIQYAAEVPSVRMTTQLYSHLPGGDSAHEKIGRSLSYILDRYGLKMRDNPKMVSSLARQLGRKRNMIECFHSVGWSMTLQDAKWMIDRMAALGTNFYNFHAFFYTIGGLAKHDAPPSQFVQNPYWPYFRELGDYVGRISYLMSEGHADIRIAVLDPTTSFWTLMGNPLHGFSYAGVDEEEMEELEQLKHDWLTLTTLLLKHRRDYDHLDPELLASSTVDDGKIRIGEARYDVLILPPLNNLEAEPWQKLCSYVQAGGKVISIGRLPNEMIQAASPGKEQIEVLLDAENARFIRTDEGLEKAFTRDVLPLLDEWAPEFVTLEMKEDPLAVLQQIRWISDDQALLFVTNQEGELIRANLRIDAEEFKARVDRGDAADDAQDQLYIRMKQITLETGDDAAPAILTPLYSETGNVTGYERSIELAPYEAQAYLIERSPKPEAISTQTVKAVKESSRCCQEVLIPLSGAWELKAAEENKLRLGEFSLTVMDADGKVHLRGAQVTAKPFIDQVAEWGSEGLPIRFEQVFGTPKKAQLAYPLYARYVTEFDCRTKLRQALLFFDRHAISGEYTLDVNGRRLTGDEFRSVNITDHNNIAASIGAYLYEGVNKIVVEVRIENDHDGLLDPLMLSGSFGVYYVGEQLLLQDIPDQTAILQPEPVEGYPHYAGTMRYRRTFMYSAPVIQNTDKFELTFDDFRIQDVVELRVNGHSLGVRAWSPYQWTGSTSILKDGENEIEVSVTGTLIGLLEGAYFDQKEHALRNVKERYRKPKSLSKERI</sequence>
<protein>
    <submittedName>
        <fullName evidence="1">Glycosyl hydrolase</fullName>
    </submittedName>
</protein>
<name>A0AAX3MX02_9BACL</name>
<dbReference type="SUPFAM" id="SSF49785">
    <property type="entry name" value="Galactose-binding domain-like"/>
    <property type="match status" value="1"/>
</dbReference>
<dbReference type="InterPro" id="IPR029062">
    <property type="entry name" value="Class_I_gatase-like"/>
</dbReference>
<organism evidence="1 2">
    <name type="scientific">Paenibacillus urinalis</name>
    <dbReference type="NCBI Taxonomy" id="521520"/>
    <lineage>
        <taxon>Bacteria</taxon>
        <taxon>Bacillati</taxon>
        <taxon>Bacillota</taxon>
        <taxon>Bacilli</taxon>
        <taxon>Bacillales</taxon>
        <taxon>Paenibacillaceae</taxon>
        <taxon>Paenibacillus</taxon>
    </lineage>
</organism>
<proteinExistence type="predicted"/>
<dbReference type="Gene3D" id="3.40.50.880">
    <property type="match status" value="1"/>
</dbReference>